<comment type="caution">
    <text evidence="12">The sequence shown here is derived from an EMBL/GenBank/DDBJ whole genome shotgun (WGS) entry which is preliminary data.</text>
</comment>
<comment type="function">
    <text evidence="1">Secreted metalloproteinase that allows assimilation of proteinaceous substrates.</text>
</comment>
<keyword evidence="13" id="KW-1185">Reference proteome</keyword>
<evidence type="ECO:0000256" key="5">
    <source>
        <dbReference type="ARBA" id="ARBA00022729"/>
    </source>
</evidence>
<dbReference type="Pfam" id="PF05572">
    <property type="entry name" value="Peptidase_M43"/>
    <property type="match status" value="1"/>
</dbReference>
<dbReference type="Proteomes" id="UP000076881">
    <property type="component" value="Unassembled WGS sequence"/>
</dbReference>
<reference evidence="12 13" key="1">
    <citation type="journal article" date="2016" name="Genome Biol. Evol.">
        <title>Divergent and convergent evolution of fungal pathogenicity.</title>
        <authorList>
            <person name="Shang Y."/>
            <person name="Xiao G."/>
            <person name="Zheng P."/>
            <person name="Cen K."/>
            <person name="Zhan S."/>
            <person name="Wang C."/>
        </authorList>
    </citation>
    <scope>NUCLEOTIDE SEQUENCE [LARGE SCALE GENOMIC DNA]</scope>
    <source>
        <strain evidence="12 13">RCEF 1005</strain>
    </source>
</reference>
<feature type="chain" id="PRO_5007894058" evidence="10">
    <location>
        <begin position="18"/>
        <end position="271"/>
    </location>
</feature>
<keyword evidence="6" id="KW-0378">Hydrolase</keyword>
<keyword evidence="3 12" id="KW-0645">Protease</keyword>
<accession>A0A167WQD4</accession>
<evidence type="ECO:0000256" key="8">
    <source>
        <dbReference type="ARBA" id="ARBA00023049"/>
    </source>
</evidence>
<comment type="similarity">
    <text evidence="2">Belongs to the peptidase M43B family.</text>
</comment>
<keyword evidence="9" id="KW-1015">Disulfide bond</keyword>
<evidence type="ECO:0000313" key="13">
    <source>
        <dbReference type="Proteomes" id="UP000076881"/>
    </source>
</evidence>
<evidence type="ECO:0000256" key="7">
    <source>
        <dbReference type="ARBA" id="ARBA00022833"/>
    </source>
</evidence>
<evidence type="ECO:0000256" key="2">
    <source>
        <dbReference type="ARBA" id="ARBA00008721"/>
    </source>
</evidence>
<organism evidence="12 13">
    <name type="scientific">Akanthomyces lecanii RCEF 1005</name>
    <dbReference type="NCBI Taxonomy" id="1081108"/>
    <lineage>
        <taxon>Eukaryota</taxon>
        <taxon>Fungi</taxon>
        <taxon>Dikarya</taxon>
        <taxon>Ascomycota</taxon>
        <taxon>Pezizomycotina</taxon>
        <taxon>Sordariomycetes</taxon>
        <taxon>Hypocreomycetidae</taxon>
        <taxon>Hypocreales</taxon>
        <taxon>Cordycipitaceae</taxon>
        <taxon>Akanthomyces</taxon>
        <taxon>Cordyceps confragosa</taxon>
    </lineage>
</organism>
<evidence type="ECO:0000256" key="10">
    <source>
        <dbReference type="SAM" id="SignalP"/>
    </source>
</evidence>
<dbReference type="AlphaFoldDB" id="A0A167WQD4"/>
<dbReference type="InterPro" id="IPR008754">
    <property type="entry name" value="Peptidase_M43"/>
</dbReference>
<feature type="domain" description="Peptidase M43 pregnancy-associated plasma-A" evidence="11">
    <location>
        <begin position="146"/>
        <end position="257"/>
    </location>
</feature>
<keyword evidence="8 12" id="KW-0482">Metalloprotease</keyword>
<keyword evidence="7" id="KW-0862">Zinc</keyword>
<dbReference type="GO" id="GO:0046872">
    <property type="term" value="F:metal ion binding"/>
    <property type="evidence" value="ECO:0007669"/>
    <property type="project" value="UniProtKB-KW"/>
</dbReference>
<evidence type="ECO:0000256" key="3">
    <source>
        <dbReference type="ARBA" id="ARBA00022670"/>
    </source>
</evidence>
<dbReference type="OrthoDB" id="536211at2759"/>
<evidence type="ECO:0000256" key="6">
    <source>
        <dbReference type="ARBA" id="ARBA00022801"/>
    </source>
</evidence>
<dbReference type="SUPFAM" id="SSF55486">
    <property type="entry name" value="Metalloproteases ('zincins'), catalytic domain"/>
    <property type="match status" value="1"/>
</dbReference>
<dbReference type="PANTHER" id="PTHR47466">
    <property type="match status" value="1"/>
</dbReference>
<feature type="signal peptide" evidence="10">
    <location>
        <begin position="1"/>
        <end position="17"/>
    </location>
</feature>
<evidence type="ECO:0000256" key="9">
    <source>
        <dbReference type="ARBA" id="ARBA00023157"/>
    </source>
</evidence>
<keyword evidence="4" id="KW-0479">Metal-binding</keyword>
<evidence type="ECO:0000259" key="11">
    <source>
        <dbReference type="Pfam" id="PF05572"/>
    </source>
</evidence>
<protein>
    <submittedName>
        <fullName evidence="12">Metalloprotease 1</fullName>
    </submittedName>
</protein>
<evidence type="ECO:0000313" key="12">
    <source>
        <dbReference type="EMBL" id="OAA64081.1"/>
    </source>
</evidence>
<evidence type="ECO:0000256" key="4">
    <source>
        <dbReference type="ARBA" id="ARBA00022723"/>
    </source>
</evidence>
<dbReference type="Gene3D" id="3.40.390.10">
    <property type="entry name" value="Collagenase (Catalytic Domain)"/>
    <property type="match status" value="1"/>
</dbReference>
<keyword evidence="5 10" id="KW-0732">Signal</keyword>
<dbReference type="InterPro" id="IPR024079">
    <property type="entry name" value="MetalloPept_cat_dom_sf"/>
</dbReference>
<dbReference type="PANTHER" id="PTHR47466:SF1">
    <property type="entry name" value="METALLOPROTEASE MEP1 (AFU_ORTHOLOGUE AFUA_1G07730)-RELATED"/>
    <property type="match status" value="1"/>
</dbReference>
<proteinExistence type="inferred from homology"/>
<gene>
    <name evidence="12" type="ORF">LEL_10601</name>
</gene>
<dbReference type="GO" id="GO:0006508">
    <property type="term" value="P:proteolysis"/>
    <property type="evidence" value="ECO:0007669"/>
    <property type="project" value="UniProtKB-KW"/>
</dbReference>
<evidence type="ECO:0000256" key="1">
    <source>
        <dbReference type="ARBA" id="ARBA00003174"/>
    </source>
</evidence>
<name>A0A167WQD4_CORDF</name>
<dbReference type="GO" id="GO:0008237">
    <property type="term" value="F:metallopeptidase activity"/>
    <property type="evidence" value="ECO:0007669"/>
    <property type="project" value="UniProtKB-KW"/>
</dbReference>
<sequence>MQLTAFAMACLILTSQAVDPDYMECGADEPSNQHRVAMKEAHFIESSFPALNARATTTVPVYVHVVASSNSSDDGYITSDDVDGHISSLNDAFDGTGYQFKLEDTDWTINEKWSSWDNELGMKKKLRQGNYGTLNLYFTTYVKRDNVAGTCHFPTDADEDSDDFYLDGCAMRYDAHDSTTPHEVGHWFGLFHTFQGGCEDDGDYVYDTPPCKKTFKCPKESDTCPDDDDLDPIDNFMGYNSCRNKFTAGQIKRMRTQFNKYRVTEDDSAEK</sequence>
<dbReference type="EMBL" id="AZHF01000015">
    <property type="protein sequence ID" value="OAA64081.1"/>
    <property type="molecule type" value="Genomic_DNA"/>
</dbReference>